<dbReference type="AlphaFoldDB" id="A0A545V8K9"/>
<feature type="compositionally biased region" description="Basic and acidic residues" evidence="1">
    <location>
        <begin position="44"/>
        <end position="81"/>
    </location>
</feature>
<reference evidence="2 3" key="1">
    <citation type="journal article" date="2019" name="Appl. Microbiol. Biotechnol.">
        <title>Genome sequence of Isaria javanica and comparative genome analysis insights into family S53 peptidase evolution in fungal entomopathogens.</title>
        <authorList>
            <person name="Lin R."/>
            <person name="Zhang X."/>
            <person name="Xin B."/>
            <person name="Zou M."/>
            <person name="Gao Y."/>
            <person name="Qin F."/>
            <person name="Hu Q."/>
            <person name="Xie B."/>
            <person name="Cheng X."/>
        </authorList>
    </citation>
    <scope>NUCLEOTIDE SEQUENCE [LARGE SCALE GENOMIC DNA]</scope>
    <source>
        <strain evidence="2 3">IJ1G</strain>
    </source>
</reference>
<sequence>MSSDVDSSVPNMRNRLKSFGIMNPEWKTLTDHADRIIQRLEKERDAAKEKAENERKKSARLEARCQEAEADARSLEDELQRRGFRHQTRGSYGSGEDLRGSRSRSNSHERSPGGMRGTGRRGSDPNRHVHFADQAPPGSNRGERRRESTGPDQGRGGRQPSPYHLSSDRSPRGRQSSPYHLSSDRGHGDRQSSPYHHPPDRGRGDRQPSPYHLSSDQLRDRSSSDPELLARKKREYRAEHDRLAQRFDPHSRGPSNVHYPETVLPGVPPGVQTGMPVFSMPHPPPPPMPPGPPLHPIPPMPYDVPFDIPGPMNPVYMHPGEIPRRTDALQREVEDFIMRGGHEPPFPPFR</sequence>
<keyword evidence="3" id="KW-1185">Reference proteome</keyword>
<feature type="compositionally biased region" description="Basic and acidic residues" evidence="1">
    <location>
        <begin position="121"/>
        <end position="131"/>
    </location>
</feature>
<name>A0A545V8K9_9HYPO</name>
<feature type="compositionally biased region" description="Basic and acidic residues" evidence="1">
    <location>
        <begin position="197"/>
        <end position="206"/>
    </location>
</feature>
<proteinExistence type="predicted"/>
<dbReference type="Proteomes" id="UP000315783">
    <property type="component" value="Unassembled WGS sequence"/>
</dbReference>
<feature type="region of interest" description="Disordered" evidence="1">
    <location>
        <begin position="44"/>
        <end position="228"/>
    </location>
</feature>
<protein>
    <submittedName>
        <fullName evidence="2">Uncharacterized protein</fullName>
    </submittedName>
</protein>
<organism evidence="2 3">
    <name type="scientific">Cordyceps javanica</name>
    <dbReference type="NCBI Taxonomy" id="43265"/>
    <lineage>
        <taxon>Eukaryota</taxon>
        <taxon>Fungi</taxon>
        <taxon>Dikarya</taxon>
        <taxon>Ascomycota</taxon>
        <taxon>Pezizomycotina</taxon>
        <taxon>Sordariomycetes</taxon>
        <taxon>Hypocreomycetidae</taxon>
        <taxon>Hypocreales</taxon>
        <taxon>Cordycipitaceae</taxon>
        <taxon>Cordyceps</taxon>
    </lineage>
</organism>
<evidence type="ECO:0000256" key="1">
    <source>
        <dbReference type="SAM" id="MobiDB-lite"/>
    </source>
</evidence>
<accession>A0A545V8K9</accession>
<feature type="compositionally biased region" description="Basic and acidic residues" evidence="1">
    <location>
        <begin position="96"/>
        <end position="111"/>
    </location>
</feature>
<feature type="compositionally biased region" description="Basic and acidic residues" evidence="1">
    <location>
        <begin position="217"/>
        <end position="228"/>
    </location>
</feature>
<comment type="caution">
    <text evidence="2">The sequence shown here is derived from an EMBL/GenBank/DDBJ whole genome shotgun (WGS) entry which is preliminary data.</text>
</comment>
<evidence type="ECO:0000313" key="3">
    <source>
        <dbReference type="Proteomes" id="UP000315783"/>
    </source>
</evidence>
<evidence type="ECO:0000313" key="2">
    <source>
        <dbReference type="EMBL" id="TQV98056.1"/>
    </source>
</evidence>
<gene>
    <name evidence="2" type="ORF">IF1G_03799</name>
</gene>
<dbReference type="EMBL" id="SPUK01000004">
    <property type="protein sequence ID" value="TQV98056.1"/>
    <property type="molecule type" value="Genomic_DNA"/>
</dbReference>